<dbReference type="SUPFAM" id="SSF52540">
    <property type="entry name" value="P-loop containing nucleoside triphosphate hydrolases"/>
    <property type="match status" value="2"/>
</dbReference>
<keyword evidence="3" id="KW-1185">Reference proteome</keyword>
<dbReference type="Pfam" id="PF13604">
    <property type="entry name" value="AAA_30"/>
    <property type="match status" value="1"/>
</dbReference>
<dbReference type="NCBIfam" id="NF041492">
    <property type="entry name" value="MobF"/>
    <property type="match status" value="1"/>
</dbReference>
<sequence length="1041" mass="114283">MSRHLLTQTIPQEVADLARYYTQGMEVGQDEALPRRDMHPIVAAGLGIDPDKPVTIDQINALLAGRRADGEKIEGKQYSKIRTFTDAAGQVQEKVPVGAVDFCLTPDKSVSVAWAFGTPAEQAAIYQAHREAAQDTMRYIEGEIAKASKGRGGKDGFDQGYIGWVSFDHYTSRPTLWIAREENGQRITESVPIQVAGDPELHTHFTVTNAVFCENGRVGALDLDRLQGLIKEAGALYQAHVAQNLRTMGVEVILDRDTGAARLPSIPENVRDHFSKRTTNGEQAAREYAKTQGLDWDDLSAERRAGLLKSAVQSVPKGIDDETRAKLSKDDMADFKAWQQQADSLSWKHETIVSPTGLVQEISREQRIDRAYTEALHWLEKDLDARAVIGERDARTAAARGLIASGIENAWDLDRIVAEFQARGVRQQGEMTTLIVGQEQDKRGRSITTGLHEAQEKEFISKARIAASDQSNALPVDRIAAAVERSGLDFAGDHGKQQLKAIHDLGEGGKLGVMIGAAGAGKTTLLQPLVSAWQEDERRVYGIALAWRQADDLIDAGIKREDTKALSVFFQGVKKGDVVLDHKAVVVVDELSLLGTRHGLDLLRLQDEHKFQLVMIGDDKQCSSIEAGPIIDLARKALGDAAVPEILTTVRQQTERERDIAGAFRDGRATDAINMKREDGTVELVPGGYRETAERTAALLMDRIKANSQDAKFTITVSAPTNADAHRVGLAIREQRREIGAIGRDLVGIKAADRDGNGYDMKLAVGDRVRLFHSVAAEGQRGGSIGRNGTVLTVLSADKLGMTVRNAKGTEGYVPWKSLTRDGQIRLAYGEVMTTHTAQGSTSTEHIYAMPAGTRMVTGFSAYSSGTRHKQQSFMLISEGAERAEVTTRRAVNDPRPIGSADLWANVGRNLGRQPDKATALDFLESASNLKRGAVRYLQSGLQPAELRGRRGLEPTTAHITCRRRQDAQGVSQIALRLKSLSHDLAPVLARLETIGVKISDTVRQRMERPTPSVTIERVLRSNEKREQVKQQHYQKISMKR</sequence>
<dbReference type="SUPFAM" id="SSF55464">
    <property type="entry name" value="Origin of replication-binding domain, RBD-like"/>
    <property type="match status" value="1"/>
</dbReference>
<gene>
    <name evidence="2" type="ORF">SAE02_63140</name>
</gene>
<evidence type="ECO:0000313" key="3">
    <source>
        <dbReference type="Proteomes" id="UP000321523"/>
    </source>
</evidence>
<dbReference type="InterPro" id="IPR014862">
    <property type="entry name" value="TrwC"/>
</dbReference>
<dbReference type="Gene3D" id="2.30.30.940">
    <property type="match status" value="1"/>
</dbReference>
<dbReference type="InterPro" id="IPR027417">
    <property type="entry name" value="P-loop_NTPase"/>
</dbReference>
<dbReference type="Pfam" id="PF08751">
    <property type="entry name" value="TrwC"/>
    <property type="match status" value="1"/>
</dbReference>
<name>A0A512E0A2_9PROT</name>
<protein>
    <recommendedName>
        <fullName evidence="1">TrwC relaxase domain-containing protein</fullName>
    </recommendedName>
</protein>
<feature type="domain" description="TrwC relaxase" evidence="1">
    <location>
        <begin position="17"/>
        <end position="343"/>
    </location>
</feature>
<evidence type="ECO:0000259" key="1">
    <source>
        <dbReference type="Pfam" id="PF08751"/>
    </source>
</evidence>
<dbReference type="Proteomes" id="UP000321523">
    <property type="component" value="Unassembled WGS sequence"/>
</dbReference>
<dbReference type="AlphaFoldDB" id="A0A512E0A2"/>
<comment type="caution">
    <text evidence="2">The sequence shown here is derived from an EMBL/GenBank/DDBJ whole genome shotgun (WGS) entry which is preliminary data.</text>
</comment>
<reference evidence="2 3" key="1">
    <citation type="submission" date="2019-07" db="EMBL/GenBank/DDBJ databases">
        <title>Whole genome shotgun sequence of Skermanella aerolata NBRC 106429.</title>
        <authorList>
            <person name="Hosoyama A."/>
            <person name="Uohara A."/>
            <person name="Ohji S."/>
            <person name="Ichikawa N."/>
        </authorList>
    </citation>
    <scope>NUCLEOTIDE SEQUENCE [LARGE SCALE GENOMIC DNA]</scope>
    <source>
        <strain evidence="2 3">NBRC 106429</strain>
    </source>
</reference>
<organism evidence="2 3">
    <name type="scientific">Skermanella aerolata</name>
    <dbReference type="NCBI Taxonomy" id="393310"/>
    <lineage>
        <taxon>Bacteria</taxon>
        <taxon>Pseudomonadati</taxon>
        <taxon>Pseudomonadota</taxon>
        <taxon>Alphaproteobacteria</taxon>
        <taxon>Rhodospirillales</taxon>
        <taxon>Azospirillaceae</taxon>
        <taxon>Skermanella</taxon>
    </lineage>
</organism>
<evidence type="ECO:0000313" key="2">
    <source>
        <dbReference type="EMBL" id="GEO42166.1"/>
    </source>
</evidence>
<dbReference type="EMBL" id="BJYZ01000036">
    <property type="protein sequence ID" value="GEO42166.1"/>
    <property type="molecule type" value="Genomic_DNA"/>
</dbReference>
<dbReference type="Gene3D" id="3.40.50.300">
    <property type="entry name" value="P-loop containing nucleotide triphosphate hydrolases"/>
    <property type="match status" value="2"/>
</dbReference>
<accession>A0A512E0A2</accession>
<proteinExistence type="predicted"/>